<dbReference type="RefSeq" id="WP_136738131.1">
    <property type="nucleotide sequence ID" value="NZ_SUMB01000001.1"/>
</dbReference>
<proteinExistence type="predicted"/>
<accession>A0A4U0NWR5</accession>
<gene>
    <name evidence="2" type="ORF">FCH28_03520</name>
</gene>
<sequence length="237" mass="22985">MTWNKAATSAQADANASVDAGVGTGANASASTARSGFRRGRRVAAASLIAVAALSLTACQGGEDGKDGAKASKVVSSPDAADKGSSSGGASVAPGKNETGNGNEKGSRTGAGNGSGGGGEIGSTDQGGSAGSGTTAGQGKGVSGTFNGTLNYLAPGKLTVRPKSGTEQAFFVSTQTKTLGAAGICSSKGNVTADGSGYGTSPCTEAQLEKAAKMNSIEVRVTLQSGVATKIVERYHQ</sequence>
<evidence type="ECO:0000313" key="3">
    <source>
        <dbReference type="Proteomes" id="UP000308697"/>
    </source>
</evidence>
<organism evidence="2 3">
    <name type="scientific">Streptomyces piniterrae</name>
    <dbReference type="NCBI Taxonomy" id="2571125"/>
    <lineage>
        <taxon>Bacteria</taxon>
        <taxon>Bacillati</taxon>
        <taxon>Actinomycetota</taxon>
        <taxon>Actinomycetes</taxon>
        <taxon>Kitasatosporales</taxon>
        <taxon>Streptomycetaceae</taxon>
        <taxon>Streptomyces</taxon>
    </lineage>
</organism>
<feature type="compositionally biased region" description="Gly residues" evidence="1">
    <location>
        <begin position="128"/>
        <end position="141"/>
    </location>
</feature>
<dbReference type="Proteomes" id="UP000308697">
    <property type="component" value="Unassembled WGS sequence"/>
</dbReference>
<feature type="compositionally biased region" description="Gly residues" evidence="1">
    <location>
        <begin position="109"/>
        <end position="121"/>
    </location>
</feature>
<reference evidence="2 3" key="1">
    <citation type="submission" date="2019-04" db="EMBL/GenBank/DDBJ databases">
        <title>Streptomyces piniterrae sp. nov., a heliquinomycin-producing actinomycete isolated from rhizosphere soil of Pinus yunnanensis.</title>
        <authorList>
            <person name="Zhuang X."/>
            <person name="Zhao J."/>
        </authorList>
    </citation>
    <scope>NUCLEOTIDE SEQUENCE [LARGE SCALE GENOMIC DNA]</scope>
    <source>
        <strain evidence="3">jys28</strain>
    </source>
</reference>
<name>A0A4U0NWR5_9ACTN</name>
<feature type="compositionally biased region" description="Low complexity" evidence="1">
    <location>
        <begin position="76"/>
        <end position="108"/>
    </location>
</feature>
<feature type="region of interest" description="Disordered" evidence="1">
    <location>
        <begin position="1"/>
        <end position="38"/>
    </location>
</feature>
<protein>
    <submittedName>
        <fullName evidence="2">Uncharacterized protein</fullName>
    </submittedName>
</protein>
<feature type="region of interest" description="Disordered" evidence="1">
    <location>
        <begin position="61"/>
        <end position="141"/>
    </location>
</feature>
<comment type="caution">
    <text evidence="2">The sequence shown here is derived from an EMBL/GenBank/DDBJ whole genome shotgun (WGS) entry which is preliminary data.</text>
</comment>
<dbReference type="OrthoDB" id="3432078at2"/>
<keyword evidence="3" id="KW-1185">Reference proteome</keyword>
<feature type="compositionally biased region" description="Low complexity" evidence="1">
    <location>
        <begin position="1"/>
        <end position="16"/>
    </location>
</feature>
<evidence type="ECO:0000313" key="2">
    <source>
        <dbReference type="EMBL" id="TJZ59179.1"/>
    </source>
</evidence>
<dbReference type="EMBL" id="SUMB01000001">
    <property type="protein sequence ID" value="TJZ59179.1"/>
    <property type="molecule type" value="Genomic_DNA"/>
</dbReference>
<dbReference type="AlphaFoldDB" id="A0A4U0NWR5"/>
<evidence type="ECO:0000256" key="1">
    <source>
        <dbReference type="SAM" id="MobiDB-lite"/>
    </source>
</evidence>